<keyword evidence="2 11" id="KW-0808">Transferase</keyword>
<accession>A0ABZ3FSC3</accession>
<organism evidence="11 12">
    <name type="scientific">Ammonicoccus fulvus</name>
    <dbReference type="NCBI Taxonomy" id="3138240"/>
    <lineage>
        <taxon>Bacteria</taxon>
        <taxon>Bacillati</taxon>
        <taxon>Actinomycetota</taxon>
        <taxon>Actinomycetes</taxon>
        <taxon>Propionibacteriales</taxon>
        <taxon>Propionibacteriaceae</taxon>
        <taxon>Ammonicoccus</taxon>
    </lineage>
</organism>
<gene>
    <name evidence="11" type="ORF">AADG42_10580</name>
</gene>
<dbReference type="EC" id="2.7.7.49" evidence="1"/>
<dbReference type="Pfam" id="PF00078">
    <property type="entry name" value="RVT_1"/>
    <property type="match status" value="1"/>
</dbReference>
<evidence type="ECO:0000256" key="1">
    <source>
        <dbReference type="ARBA" id="ARBA00012493"/>
    </source>
</evidence>
<dbReference type="CDD" id="cd03487">
    <property type="entry name" value="RT_Bac_retron_II"/>
    <property type="match status" value="1"/>
</dbReference>
<evidence type="ECO:0000259" key="10">
    <source>
        <dbReference type="PROSITE" id="PS50878"/>
    </source>
</evidence>
<dbReference type="EMBL" id="CP154795">
    <property type="protein sequence ID" value="XAN07727.1"/>
    <property type="molecule type" value="Genomic_DNA"/>
</dbReference>
<dbReference type="InterPro" id="IPR051083">
    <property type="entry name" value="GrpII_Intron_Splice-Mob/Def"/>
</dbReference>
<evidence type="ECO:0000313" key="11">
    <source>
        <dbReference type="EMBL" id="XAN07727.1"/>
    </source>
</evidence>
<dbReference type="InterPro" id="IPR000477">
    <property type="entry name" value="RT_dom"/>
</dbReference>
<protein>
    <recommendedName>
        <fullName evidence="1">RNA-directed DNA polymerase</fullName>
        <ecNumber evidence="1">2.7.7.49</ecNumber>
    </recommendedName>
</protein>
<evidence type="ECO:0000313" key="12">
    <source>
        <dbReference type="Proteomes" id="UP001442841"/>
    </source>
</evidence>
<keyword evidence="6 11" id="KW-0695">RNA-directed DNA polymerase</keyword>
<sequence>MPHDAVARAVALAFLRTDWTEPALRVAAREVLPEWPHRAVWVHRIVRGVLEVHPRPHGLRPRGLAAVLETLPVFDEARGRCRGAGVTWKPTQPTLTPTAMAARAWQVPALPDEAALSAWLRLPPGELAWLADNQHRHRRHPQGPLHPYRATWVPRRSGPPRLIEAPNSLLKRVQRRLATLPRALGAHDSAYGFVSGRSAVDHARLHVGQRRVLTVDLRDFFTSITARRVFGLLVAAGYPEAVAYLVAGLSTTATSIAALSGMPPGGRAEERYAQRARLREAHLPQGSPSSPAWSNAVCFSLDRRMAGLADSVGATYSRYADDLTFSGDRVPALNVVAAIVAAEGFALNPTKSRNLGRGRRQQVTGVVVNERPNVPREEYQKLRAILHDARRNGAAQANRAGVPDFAAHLAGRINWIRQLNPERGNRLAEAYARIDFTS</sequence>
<dbReference type="RefSeq" id="WP_425309185.1">
    <property type="nucleotide sequence ID" value="NZ_CP154795.1"/>
</dbReference>
<evidence type="ECO:0000256" key="5">
    <source>
        <dbReference type="ARBA" id="ARBA00022842"/>
    </source>
</evidence>
<evidence type="ECO:0000256" key="7">
    <source>
        <dbReference type="ARBA" id="ARBA00023118"/>
    </source>
</evidence>
<dbReference type="PANTHER" id="PTHR34047">
    <property type="entry name" value="NUCLEAR INTRON MATURASE 1, MITOCHONDRIAL-RELATED"/>
    <property type="match status" value="1"/>
</dbReference>
<evidence type="ECO:0000256" key="9">
    <source>
        <dbReference type="ARBA" id="ARBA00048173"/>
    </source>
</evidence>
<dbReference type="SUPFAM" id="SSF56672">
    <property type="entry name" value="DNA/RNA polymerases"/>
    <property type="match status" value="1"/>
</dbReference>
<evidence type="ECO:0000256" key="8">
    <source>
        <dbReference type="ARBA" id="ARBA00034120"/>
    </source>
</evidence>
<dbReference type="Proteomes" id="UP001442841">
    <property type="component" value="Chromosome"/>
</dbReference>
<dbReference type="InterPro" id="IPR000123">
    <property type="entry name" value="Reverse_transcriptase_msDNA"/>
</dbReference>
<evidence type="ECO:0000256" key="6">
    <source>
        <dbReference type="ARBA" id="ARBA00022918"/>
    </source>
</evidence>
<keyword evidence="12" id="KW-1185">Reference proteome</keyword>
<keyword evidence="5" id="KW-0460">Magnesium</keyword>
<evidence type="ECO:0000256" key="2">
    <source>
        <dbReference type="ARBA" id="ARBA00022679"/>
    </source>
</evidence>
<feature type="domain" description="Reverse transcriptase" evidence="10">
    <location>
        <begin position="134"/>
        <end position="368"/>
    </location>
</feature>
<dbReference type="GO" id="GO:0003964">
    <property type="term" value="F:RNA-directed DNA polymerase activity"/>
    <property type="evidence" value="ECO:0007669"/>
    <property type="project" value="UniProtKB-KW"/>
</dbReference>
<evidence type="ECO:0000256" key="3">
    <source>
        <dbReference type="ARBA" id="ARBA00022695"/>
    </source>
</evidence>
<dbReference type="PROSITE" id="PS50878">
    <property type="entry name" value="RT_POL"/>
    <property type="match status" value="1"/>
</dbReference>
<evidence type="ECO:0000256" key="4">
    <source>
        <dbReference type="ARBA" id="ARBA00022723"/>
    </source>
</evidence>
<keyword evidence="3 11" id="KW-0548">Nucleotidyltransferase</keyword>
<comment type="catalytic activity">
    <reaction evidence="9">
        <text>DNA(n) + a 2'-deoxyribonucleoside 5'-triphosphate = DNA(n+1) + diphosphate</text>
        <dbReference type="Rhea" id="RHEA:22508"/>
        <dbReference type="Rhea" id="RHEA-COMP:17339"/>
        <dbReference type="Rhea" id="RHEA-COMP:17340"/>
        <dbReference type="ChEBI" id="CHEBI:33019"/>
        <dbReference type="ChEBI" id="CHEBI:61560"/>
        <dbReference type="ChEBI" id="CHEBI:173112"/>
        <dbReference type="EC" id="2.7.7.49"/>
    </reaction>
</comment>
<name>A0ABZ3FSC3_9ACTN</name>
<proteinExistence type="inferred from homology"/>
<keyword evidence="4" id="KW-0479">Metal-binding</keyword>
<comment type="similarity">
    <text evidence="8">Belongs to the bacterial reverse transcriptase family.</text>
</comment>
<dbReference type="PANTHER" id="PTHR34047:SF7">
    <property type="entry name" value="RNA-DIRECTED DNA POLYMERASE"/>
    <property type="match status" value="1"/>
</dbReference>
<dbReference type="PRINTS" id="PR00866">
    <property type="entry name" value="RNADNAPOLMS"/>
</dbReference>
<reference evidence="11 12" key="1">
    <citation type="submission" date="2024-04" db="EMBL/GenBank/DDBJ databases">
        <title>Isolation of an actinomycete strain from pig manure.</title>
        <authorList>
            <person name="Gong T."/>
            <person name="Yu Z."/>
            <person name="An M."/>
            <person name="Wei C."/>
            <person name="Yang W."/>
            <person name="Liu L."/>
        </authorList>
    </citation>
    <scope>NUCLEOTIDE SEQUENCE [LARGE SCALE GENOMIC DNA]</scope>
    <source>
        <strain evidence="11 12">ZF39</strain>
    </source>
</reference>
<dbReference type="InterPro" id="IPR043502">
    <property type="entry name" value="DNA/RNA_pol_sf"/>
</dbReference>
<keyword evidence="7" id="KW-0051">Antiviral defense</keyword>